<dbReference type="eggNOG" id="COG1947">
    <property type="taxonomic scope" value="Bacteria"/>
</dbReference>
<evidence type="ECO:0000256" key="7">
    <source>
        <dbReference type="ARBA" id="ARBA00022840"/>
    </source>
</evidence>
<dbReference type="GO" id="GO:0016114">
    <property type="term" value="P:terpenoid biosynthetic process"/>
    <property type="evidence" value="ECO:0007669"/>
    <property type="project" value="InterPro"/>
</dbReference>
<dbReference type="InterPro" id="IPR014721">
    <property type="entry name" value="Ribsml_uS5_D2-typ_fold_subgr"/>
</dbReference>
<proteinExistence type="inferred from homology"/>
<keyword evidence="9" id="KW-0414">Isoprene biosynthesis</keyword>
<dbReference type="SUPFAM" id="SSF55060">
    <property type="entry name" value="GHMP Kinase, C-terminal domain"/>
    <property type="match status" value="1"/>
</dbReference>
<evidence type="ECO:0000256" key="2">
    <source>
        <dbReference type="ARBA" id="ARBA00012052"/>
    </source>
</evidence>
<evidence type="ECO:0000259" key="10">
    <source>
        <dbReference type="Pfam" id="PF00288"/>
    </source>
</evidence>
<dbReference type="STRING" id="1404245.CGLY_04965"/>
<name>X5E9W7_9CORY</name>
<gene>
    <name evidence="9 12" type="primary">ispE</name>
    <name evidence="12" type="ORF">CGLY_04965</name>
</gene>
<dbReference type="PANTHER" id="PTHR43527:SF2">
    <property type="entry name" value="4-DIPHOSPHOCYTIDYL-2-C-METHYL-D-ERYTHRITOL KINASE, CHLOROPLASTIC"/>
    <property type="match status" value="1"/>
</dbReference>
<evidence type="ECO:0000256" key="8">
    <source>
        <dbReference type="ARBA" id="ARBA00032554"/>
    </source>
</evidence>
<feature type="active site" evidence="9">
    <location>
        <position position="23"/>
    </location>
</feature>
<sequence length="361" mass="36784">MTAVDSAEFSLQGQSVTATAQGKVNLHLSVGDARDDGYHELVTVFQALDLTETVTLTVADIHEGVPAEMADLIGSFTVTGRDATKVPTGDDLADNLAVRGVLSVLEHYRDNLAGVPSATFPVLDIVVDKGVPVAGGMAGGSADAAAAMVATREILHGTGAVDTGFDRAPRPDDDTLAILAAGLGADVPFCLAGGTALGHGRGDVLVPVLTRGTYHWALAMDPRGLSTADVFARLDEQRSAAARGERPDQRAGGPEDAQRAILTGDVDVLAAHLDGAVVNDLQAPAISLSPDLRRTLAAGKDAGALACLVSGSGPTVAMLCRDRDHAVDVATALSSEGVGGRAVPTTTAASCRHGARIVSHV</sequence>
<dbReference type="InterPro" id="IPR006204">
    <property type="entry name" value="GHMP_kinase_N_dom"/>
</dbReference>
<keyword evidence="6 9" id="KW-0418">Kinase</keyword>
<keyword evidence="7 9" id="KW-0067">ATP-binding</keyword>
<dbReference type="HOGENOM" id="CLU_053057_1_1_11"/>
<protein>
    <recommendedName>
        <fullName evidence="3 9">4-diphosphocytidyl-2-C-methyl-D-erythritol kinase</fullName>
        <shortName evidence="9">CMK</shortName>
        <ecNumber evidence="2 9">2.7.1.148</ecNumber>
    </recommendedName>
    <alternativeName>
        <fullName evidence="8 9">4-(cytidine-5'-diphospho)-2-C-methyl-D-erythritol kinase</fullName>
    </alternativeName>
</protein>
<keyword evidence="13" id="KW-1185">Reference proteome</keyword>
<comment type="function">
    <text evidence="9">Catalyzes the phosphorylation of the position 2 hydroxy group of 4-diphosphocytidyl-2C-methyl-D-erythritol.</text>
</comment>
<feature type="domain" description="GHMP kinase N-terminal" evidence="10">
    <location>
        <begin position="104"/>
        <end position="194"/>
    </location>
</feature>
<dbReference type="GO" id="GO:0005524">
    <property type="term" value="F:ATP binding"/>
    <property type="evidence" value="ECO:0007669"/>
    <property type="project" value="UniProtKB-UniRule"/>
</dbReference>
<comment type="similarity">
    <text evidence="1 9">Belongs to the GHMP kinase family. IspE subfamily.</text>
</comment>
<feature type="domain" description="GHMP kinase C-terminal" evidence="11">
    <location>
        <begin position="260"/>
        <end position="337"/>
    </location>
</feature>
<evidence type="ECO:0000256" key="1">
    <source>
        <dbReference type="ARBA" id="ARBA00009684"/>
    </source>
</evidence>
<dbReference type="HAMAP" id="MF_00061">
    <property type="entry name" value="IspE"/>
    <property type="match status" value="1"/>
</dbReference>
<evidence type="ECO:0000256" key="4">
    <source>
        <dbReference type="ARBA" id="ARBA00022679"/>
    </source>
</evidence>
<feature type="active site" evidence="9">
    <location>
        <position position="186"/>
    </location>
</feature>
<dbReference type="InterPro" id="IPR036554">
    <property type="entry name" value="GHMP_kinase_C_sf"/>
</dbReference>
<dbReference type="RefSeq" id="WP_038546878.1">
    <property type="nucleotide sequence ID" value="NZ_CP006842.1"/>
</dbReference>
<dbReference type="Gene3D" id="3.30.230.10">
    <property type="match status" value="1"/>
</dbReference>
<organism evidence="12 13">
    <name type="scientific">Corynebacterium glyciniphilum AJ 3170</name>
    <dbReference type="NCBI Taxonomy" id="1404245"/>
    <lineage>
        <taxon>Bacteria</taxon>
        <taxon>Bacillati</taxon>
        <taxon>Actinomycetota</taxon>
        <taxon>Actinomycetes</taxon>
        <taxon>Mycobacteriales</taxon>
        <taxon>Corynebacteriaceae</taxon>
        <taxon>Corynebacterium</taxon>
    </lineage>
</organism>
<dbReference type="Proteomes" id="UP000023703">
    <property type="component" value="Chromosome"/>
</dbReference>
<keyword evidence="5 9" id="KW-0547">Nucleotide-binding</keyword>
<dbReference type="GO" id="GO:0050515">
    <property type="term" value="F:4-(cytidine 5'-diphospho)-2-C-methyl-D-erythritol kinase activity"/>
    <property type="evidence" value="ECO:0007669"/>
    <property type="project" value="UniProtKB-UniRule"/>
</dbReference>
<dbReference type="OrthoDB" id="3173073at2"/>
<accession>X5E9W7</accession>
<dbReference type="AlphaFoldDB" id="X5E9W7"/>
<dbReference type="PANTHER" id="PTHR43527">
    <property type="entry name" value="4-DIPHOSPHOCYTIDYL-2-C-METHYL-D-ERYTHRITOL KINASE, CHLOROPLASTIC"/>
    <property type="match status" value="1"/>
</dbReference>
<dbReference type="Pfam" id="PF00288">
    <property type="entry name" value="GHMP_kinases_N"/>
    <property type="match status" value="1"/>
</dbReference>
<dbReference type="InterPro" id="IPR004424">
    <property type="entry name" value="IspE"/>
</dbReference>
<dbReference type="GO" id="GO:0019288">
    <property type="term" value="P:isopentenyl diphosphate biosynthetic process, methylerythritol 4-phosphate pathway"/>
    <property type="evidence" value="ECO:0007669"/>
    <property type="project" value="UniProtKB-UniRule"/>
</dbReference>
<dbReference type="KEGG" id="cgy:CGLY_04965"/>
<dbReference type="Gene3D" id="3.30.70.890">
    <property type="entry name" value="GHMP kinase, C-terminal domain"/>
    <property type="match status" value="1"/>
</dbReference>
<reference evidence="12 13" key="1">
    <citation type="journal article" date="2015" name="Int. J. Syst. Evol. Microbiol.">
        <title>Revisiting Corynebacterium glyciniphilum (ex Kubota et al., 1972) sp. nov., nom. rev., isolated from putrefied banana.</title>
        <authorList>
            <person name="Al-Dilaimi A."/>
            <person name="Bednarz H."/>
            <person name="Lomker A."/>
            <person name="Niehaus K."/>
            <person name="Kalinowski J."/>
            <person name="Ruckert C."/>
        </authorList>
    </citation>
    <scope>NUCLEOTIDE SEQUENCE [LARGE SCALE GENOMIC DNA]</scope>
    <source>
        <strain evidence="12">AJ 3170</strain>
    </source>
</reference>
<evidence type="ECO:0000313" key="13">
    <source>
        <dbReference type="Proteomes" id="UP000023703"/>
    </source>
</evidence>
<dbReference type="EMBL" id="CP006842">
    <property type="protein sequence ID" value="AHW63441.1"/>
    <property type="molecule type" value="Genomic_DNA"/>
</dbReference>
<evidence type="ECO:0000256" key="3">
    <source>
        <dbReference type="ARBA" id="ARBA00017473"/>
    </source>
</evidence>
<feature type="binding site" evidence="9">
    <location>
        <begin position="132"/>
        <end position="142"/>
    </location>
    <ligand>
        <name>ATP</name>
        <dbReference type="ChEBI" id="CHEBI:30616"/>
    </ligand>
</feature>
<comment type="catalytic activity">
    <reaction evidence="9">
        <text>4-CDP-2-C-methyl-D-erythritol + ATP = 4-CDP-2-C-methyl-D-erythritol 2-phosphate + ADP + H(+)</text>
        <dbReference type="Rhea" id="RHEA:18437"/>
        <dbReference type="ChEBI" id="CHEBI:15378"/>
        <dbReference type="ChEBI" id="CHEBI:30616"/>
        <dbReference type="ChEBI" id="CHEBI:57823"/>
        <dbReference type="ChEBI" id="CHEBI:57919"/>
        <dbReference type="ChEBI" id="CHEBI:456216"/>
        <dbReference type="EC" id="2.7.1.148"/>
    </reaction>
</comment>
<dbReference type="InterPro" id="IPR013750">
    <property type="entry name" value="GHMP_kinase_C_dom"/>
</dbReference>
<keyword evidence="4 9" id="KW-0808">Transferase</keyword>
<dbReference type="NCBIfam" id="NF002870">
    <property type="entry name" value="PRK03188.1"/>
    <property type="match status" value="1"/>
</dbReference>
<evidence type="ECO:0000313" key="12">
    <source>
        <dbReference type="EMBL" id="AHW63441.1"/>
    </source>
</evidence>
<dbReference type="SUPFAM" id="SSF54211">
    <property type="entry name" value="Ribosomal protein S5 domain 2-like"/>
    <property type="match status" value="1"/>
</dbReference>
<dbReference type="InterPro" id="IPR020568">
    <property type="entry name" value="Ribosomal_Su5_D2-typ_SF"/>
</dbReference>
<comment type="pathway">
    <text evidence="9">Isoprenoid biosynthesis; isopentenyl diphosphate biosynthesis via DXP pathway; isopentenyl diphosphate from 1-deoxy-D-xylulose 5-phosphate: step 3/6.</text>
</comment>
<evidence type="ECO:0000256" key="5">
    <source>
        <dbReference type="ARBA" id="ARBA00022741"/>
    </source>
</evidence>
<dbReference type="UniPathway" id="UPA00056">
    <property type="reaction ID" value="UER00094"/>
</dbReference>
<evidence type="ECO:0000256" key="6">
    <source>
        <dbReference type="ARBA" id="ARBA00022777"/>
    </source>
</evidence>
<dbReference type="Pfam" id="PF08544">
    <property type="entry name" value="GHMP_kinases_C"/>
    <property type="match status" value="1"/>
</dbReference>
<dbReference type="EC" id="2.7.1.148" evidence="2 9"/>
<evidence type="ECO:0000256" key="9">
    <source>
        <dbReference type="HAMAP-Rule" id="MF_00061"/>
    </source>
</evidence>
<evidence type="ECO:0000259" key="11">
    <source>
        <dbReference type="Pfam" id="PF08544"/>
    </source>
</evidence>